<proteinExistence type="predicted"/>
<sequence>MRVSDGMTSPVLMIGPNHTLRQAARLMAARKVGAAIVRDVDGEGYTILTERDVLMSVAAGQNPDVELVGDHVARDVVFADPGWPLTEAAGAMLRGGFRHLIVCDRGDVAGVLSMRDVVRCWSDQRVSV</sequence>
<dbReference type="SMART" id="SM00116">
    <property type="entry name" value="CBS"/>
    <property type="match status" value="2"/>
</dbReference>
<dbReference type="PANTHER" id="PTHR43080:SF2">
    <property type="entry name" value="CBS DOMAIN-CONTAINING PROTEIN"/>
    <property type="match status" value="1"/>
</dbReference>
<dbReference type="PROSITE" id="PS51371">
    <property type="entry name" value="CBS"/>
    <property type="match status" value="2"/>
</dbReference>
<evidence type="ECO:0000313" key="4">
    <source>
        <dbReference type="EMBL" id="AEH11029.1"/>
    </source>
</evidence>
<dbReference type="EMBL" id="CP002801">
    <property type="protein sequence ID" value="AEH11029.1"/>
    <property type="molecule type" value="Genomic_DNA"/>
</dbReference>
<reference evidence="4 5" key="1">
    <citation type="submission" date="2011-05" db="EMBL/GenBank/DDBJ databases">
        <title>Complete sequence of chromosome of Frankia symbiont of Datisca glomerata.</title>
        <authorList>
            <consortium name="US DOE Joint Genome Institute"/>
            <person name="Lucas S."/>
            <person name="Han J."/>
            <person name="Lapidus A."/>
            <person name="Cheng J.-F."/>
            <person name="Goodwin L."/>
            <person name="Pitluck S."/>
            <person name="Peters L."/>
            <person name="Mikhailova N."/>
            <person name="Chertkov O."/>
            <person name="Teshima H."/>
            <person name="Han C."/>
            <person name="Tapia R."/>
            <person name="Land M."/>
            <person name="Hauser L."/>
            <person name="Kyrpides N."/>
            <person name="Ivanova N."/>
            <person name="Pagani I."/>
            <person name="Berry A."/>
            <person name="Pawlowski K."/>
            <person name="Persson T."/>
            <person name="Vanden Heuvel B."/>
            <person name="Benson D."/>
            <person name="Woyke T."/>
        </authorList>
    </citation>
    <scope>NUCLEOTIDE SEQUENCE [LARGE SCALE GENOMIC DNA]</scope>
    <source>
        <strain evidence="5">4085684</strain>
    </source>
</reference>
<dbReference type="InterPro" id="IPR051257">
    <property type="entry name" value="Diverse_CBS-Domain"/>
</dbReference>
<dbReference type="Gene3D" id="3.10.580.10">
    <property type="entry name" value="CBS-domain"/>
    <property type="match status" value="1"/>
</dbReference>
<accession>F8B507</accession>
<organism evidence="4 5">
    <name type="scientific">Candidatus Protofrankia datiscae</name>
    <dbReference type="NCBI Taxonomy" id="2716812"/>
    <lineage>
        <taxon>Bacteria</taxon>
        <taxon>Bacillati</taxon>
        <taxon>Actinomycetota</taxon>
        <taxon>Actinomycetes</taxon>
        <taxon>Frankiales</taxon>
        <taxon>Frankiaceae</taxon>
        <taxon>Protofrankia</taxon>
    </lineage>
</organism>
<dbReference type="HOGENOM" id="CLU_040681_12_1_11"/>
<dbReference type="RefSeq" id="WP_013874909.1">
    <property type="nucleotide sequence ID" value="NC_015656.1"/>
</dbReference>
<dbReference type="KEGG" id="fsy:FsymDg_3752"/>
<dbReference type="InterPro" id="IPR000644">
    <property type="entry name" value="CBS_dom"/>
</dbReference>
<evidence type="ECO:0000259" key="3">
    <source>
        <dbReference type="PROSITE" id="PS51371"/>
    </source>
</evidence>
<dbReference type="PANTHER" id="PTHR43080">
    <property type="entry name" value="CBS DOMAIN-CONTAINING PROTEIN CBSX3, MITOCHONDRIAL"/>
    <property type="match status" value="1"/>
</dbReference>
<dbReference type="SUPFAM" id="SSF54631">
    <property type="entry name" value="CBS-domain pair"/>
    <property type="match status" value="1"/>
</dbReference>
<keyword evidence="5" id="KW-1185">Reference proteome</keyword>
<dbReference type="Proteomes" id="UP000001549">
    <property type="component" value="Chromosome"/>
</dbReference>
<feature type="domain" description="CBS" evidence="3">
    <location>
        <begin position="7"/>
        <end position="65"/>
    </location>
</feature>
<evidence type="ECO:0000256" key="2">
    <source>
        <dbReference type="PROSITE-ProRule" id="PRU00703"/>
    </source>
</evidence>
<evidence type="ECO:0000256" key="1">
    <source>
        <dbReference type="ARBA" id="ARBA00023122"/>
    </source>
</evidence>
<dbReference type="AlphaFoldDB" id="F8B507"/>
<dbReference type="STRING" id="656024.FsymDg_3752"/>
<keyword evidence="1 2" id="KW-0129">CBS domain</keyword>
<name>F8B507_9ACTN</name>
<dbReference type="eggNOG" id="COG2905">
    <property type="taxonomic scope" value="Bacteria"/>
</dbReference>
<gene>
    <name evidence="4" type="ordered locus">FsymDg_3752</name>
</gene>
<dbReference type="InterPro" id="IPR046342">
    <property type="entry name" value="CBS_dom_sf"/>
</dbReference>
<feature type="domain" description="CBS" evidence="3">
    <location>
        <begin position="72"/>
        <end position="128"/>
    </location>
</feature>
<dbReference type="Pfam" id="PF00571">
    <property type="entry name" value="CBS"/>
    <property type="match status" value="2"/>
</dbReference>
<protein>
    <submittedName>
        <fullName evidence="4">Putative signal transduction protein with CBS domains</fullName>
    </submittedName>
</protein>
<evidence type="ECO:0000313" key="5">
    <source>
        <dbReference type="Proteomes" id="UP000001549"/>
    </source>
</evidence>